<accession>A0ABY2RRK4</accession>
<dbReference type="PROSITE" id="PS50937">
    <property type="entry name" value="HTH_MERR_2"/>
    <property type="match status" value="1"/>
</dbReference>
<gene>
    <name evidence="3" type="ORF">FCG67_00695</name>
</gene>
<evidence type="ECO:0000256" key="1">
    <source>
        <dbReference type="ARBA" id="ARBA00023125"/>
    </source>
</evidence>
<dbReference type="InterPro" id="IPR009061">
    <property type="entry name" value="DNA-bd_dom_put_sf"/>
</dbReference>
<dbReference type="Pfam" id="PF13411">
    <property type="entry name" value="MerR_1"/>
    <property type="match status" value="1"/>
</dbReference>
<dbReference type="RefSeq" id="WP_136907094.1">
    <property type="nucleotide sequence ID" value="NZ_SUMD01000001.1"/>
</dbReference>
<dbReference type="InterPro" id="IPR000551">
    <property type="entry name" value="MerR-type_HTH_dom"/>
</dbReference>
<dbReference type="PANTHER" id="PTHR30204">
    <property type="entry name" value="REDOX-CYCLING DRUG-SENSING TRANSCRIPTIONAL ACTIVATOR SOXR"/>
    <property type="match status" value="1"/>
</dbReference>
<keyword evidence="1" id="KW-0238">DNA-binding</keyword>
<feature type="domain" description="HTH merR-type" evidence="2">
    <location>
        <begin position="1"/>
        <end position="70"/>
    </location>
</feature>
<comment type="caution">
    <text evidence="3">The sequence shown here is derived from an EMBL/GenBank/DDBJ whole genome shotgun (WGS) entry which is preliminary data.</text>
</comment>
<dbReference type="PANTHER" id="PTHR30204:SF93">
    <property type="entry name" value="HTH MERR-TYPE DOMAIN-CONTAINING PROTEIN"/>
    <property type="match status" value="1"/>
</dbReference>
<dbReference type="PRINTS" id="PR00040">
    <property type="entry name" value="HTHMERR"/>
</dbReference>
<reference evidence="3 4" key="1">
    <citation type="submission" date="2019-04" db="EMBL/GenBank/DDBJ databases">
        <title>Rhodococcus oryzae sp. nov., a novel actinomycete isolated from rhizosphere soil of rice (Oryza sativa L.).</title>
        <authorList>
            <person name="Li C."/>
        </authorList>
    </citation>
    <scope>NUCLEOTIDE SEQUENCE [LARGE SCALE GENOMIC DNA]</scope>
    <source>
        <strain evidence="3 4">NEAU-CX67</strain>
    </source>
</reference>
<proteinExistence type="predicted"/>
<evidence type="ECO:0000259" key="2">
    <source>
        <dbReference type="PROSITE" id="PS50937"/>
    </source>
</evidence>
<dbReference type="Proteomes" id="UP000305109">
    <property type="component" value="Unassembled WGS sequence"/>
</dbReference>
<keyword evidence="4" id="KW-1185">Reference proteome</keyword>
<dbReference type="Gene3D" id="1.10.1660.10">
    <property type="match status" value="1"/>
</dbReference>
<dbReference type="CDD" id="cd01106">
    <property type="entry name" value="HTH_TipAL-Mta"/>
    <property type="match status" value="1"/>
</dbReference>
<dbReference type="InterPro" id="IPR047057">
    <property type="entry name" value="MerR_fam"/>
</dbReference>
<evidence type="ECO:0000313" key="3">
    <source>
        <dbReference type="EMBL" id="TJZ81696.1"/>
    </source>
</evidence>
<dbReference type="SUPFAM" id="SSF46955">
    <property type="entry name" value="Putative DNA-binding domain"/>
    <property type="match status" value="1"/>
</dbReference>
<name>A0ABY2RRK4_9NOCA</name>
<evidence type="ECO:0000313" key="4">
    <source>
        <dbReference type="Proteomes" id="UP000305109"/>
    </source>
</evidence>
<protein>
    <submittedName>
        <fullName evidence="3">MerR family transcriptional regulator</fullName>
    </submittedName>
</protein>
<organism evidence="3 4">
    <name type="scientific">Rhodococcus oryzae</name>
    <dbReference type="NCBI Taxonomy" id="2571143"/>
    <lineage>
        <taxon>Bacteria</taxon>
        <taxon>Bacillati</taxon>
        <taxon>Actinomycetota</taxon>
        <taxon>Actinomycetes</taxon>
        <taxon>Mycobacteriales</taxon>
        <taxon>Nocardiaceae</taxon>
        <taxon>Rhodococcus</taxon>
    </lineage>
</organism>
<dbReference type="EMBL" id="SUMD01000001">
    <property type="protein sequence ID" value="TJZ81696.1"/>
    <property type="molecule type" value="Genomic_DNA"/>
</dbReference>
<dbReference type="SMART" id="SM00422">
    <property type="entry name" value="HTH_MERR"/>
    <property type="match status" value="1"/>
</dbReference>
<sequence length="255" mass="28127">MLTVGELASLAGTTVKTVRHYHARGLLMEPPREANGYRRYGARDLVQLSRIRRLRDLGLSIAQIGDLLDGETGGIHEALDALDDELAEQSRLIALRRRTIADLRGSLDPELPDEFAQVMSEYLAAGVSPEWVAQEKEFLLLALTVSAGSPDVSERLLGIHRRVLAEPHRARGVDLIGRVSRLDDHAGAAEIDALAADYCAFMAEVLPDQMRPSEVPYIRDDERMSALMDEHRFGNASTGYERFVRAVATRLADGA</sequence>